<evidence type="ECO:0000256" key="2">
    <source>
        <dbReference type="SAM" id="MobiDB-lite"/>
    </source>
</evidence>
<feature type="compositionally biased region" description="Polar residues" evidence="2">
    <location>
        <begin position="282"/>
        <end position="311"/>
    </location>
</feature>
<name>A0A200QXF6_MACCD</name>
<dbReference type="InParanoid" id="A0A200QXF6"/>
<keyword evidence="4" id="KW-1185">Reference proteome</keyword>
<gene>
    <name evidence="3" type="ORF">BVC80_7345g3</name>
</gene>
<feature type="compositionally biased region" description="Polar residues" evidence="2">
    <location>
        <begin position="32"/>
        <end position="41"/>
    </location>
</feature>
<comment type="caution">
    <text evidence="3">The sequence shown here is derived from an EMBL/GenBank/DDBJ whole genome shotgun (WGS) entry which is preliminary data.</text>
</comment>
<feature type="region of interest" description="Disordered" evidence="2">
    <location>
        <begin position="1"/>
        <end position="53"/>
    </location>
</feature>
<sequence length="354" mass="39515">MKVTLDDSDSSSNTSDTSDEETEEMKAMTATLSQIFKNADTSSDHEESDEEIDPEELCANLLKKSLDLSKENKVLDGKLSFIQTERDEAMIKLQESSNKTMQLEEEISRLLIKINSLELDHEKALDEIKSLNSTLDVTKRDLVLSNNLLDKFNHGSNFISNLLNAAKTANDKKGLGYDAATCSNSPQGTKFVKAKEQHAQKILPKSTSTQASKNIGKAKGHLQNTCKFYMEDVFNEQRRANLLYQYKELQAKARNLSGEISKLTRSTQGNAPKDKVTKTGHNESSSQDTKVEQASPQTITVNNQDVQPSSISHDHPTTWAQRWHNPDEIIGGVETGVRRKLDTSNTRRALSLLK</sequence>
<dbReference type="OrthoDB" id="1111569at2759"/>
<organism evidence="3 4">
    <name type="scientific">Macleaya cordata</name>
    <name type="common">Five-seeded plume-poppy</name>
    <name type="synonym">Bocconia cordata</name>
    <dbReference type="NCBI Taxonomy" id="56857"/>
    <lineage>
        <taxon>Eukaryota</taxon>
        <taxon>Viridiplantae</taxon>
        <taxon>Streptophyta</taxon>
        <taxon>Embryophyta</taxon>
        <taxon>Tracheophyta</taxon>
        <taxon>Spermatophyta</taxon>
        <taxon>Magnoliopsida</taxon>
        <taxon>Ranunculales</taxon>
        <taxon>Papaveraceae</taxon>
        <taxon>Papaveroideae</taxon>
        <taxon>Macleaya</taxon>
    </lineage>
</organism>
<evidence type="ECO:0000313" key="3">
    <source>
        <dbReference type="EMBL" id="OVA15138.1"/>
    </source>
</evidence>
<feature type="region of interest" description="Disordered" evidence="2">
    <location>
        <begin position="260"/>
        <end position="326"/>
    </location>
</feature>
<evidence type="ECO:0000256" key="1">
    <source>
        <dbReference type="SAM" id="Coils"/>
    </source>
</evidence>
<feature type="coiled-coil region" evidence="1">
    <location>
        <begin position="86"/>
        <end position="141"/>
    </location>
</feature>
<proteinExistence type="predicted"/>
<dbReference type="Proteomes" id="UP000195402">
    <property type="component" value="Unassembled WGS sequence"/>
</dbReference>
<accession>A0A200QXF6</accession>
<feature type="compositionally biased region" description="Basic and acidic residues" evidence="2">
    <location>
        <begin position="272"/>
        <end position="281"/>
    </location>
</feature>
<dbReference type="EMBL" id="MVGT01000902">
    <property type="protein sequence ID" value="OVA15138.1"/>
    <property type="molecule type" value="Genomic_DNA"/>
</dbReference>
<reference evidence="3 4" key="1">
    <citation type="journal article" date="2017" name="Mol. Plant">
        <title>The Genome of Medicinal Plant Macleaya cordata Provides New Insights into Benzylisoquinoline Alkaloids Metabolism.</title>
        <authorList>
            <person name="Liu X."/>
            <person name="Liu Y."/>
            <person name="Huang P."/>
            <person name="Ma Y."/>
            <person name="Qing Z."/>
            <person name="Tang Q."/>
            <person name="Cao H."/>
            <person name="Cheng P."/>
            <person name="Zheng Y."/>
            <person name="Yuan Z."/>
            <person name="Zhou Y."/>
            <person name="Liu J."/>
            <person name="Tang Z."/>
            <person name="Zhuo Y."/>
            <person name="Zhang Y."/>
            <person name="Yu L."/>
            <person name="Huang J."/>
            <person name="Yang P."/>
            <person name="Peng Q."/>
            <person name="Zhang J."/>
            <person name="Jiang W."/>
            <person name="Zhang Z."/>
            <person name="Lin K."/>
            <person name="Ro D.K."/>
            <person name="Chen X."/>
            <person name="Xiong X."/>
            <person name="Shang Y."/>
            <person name="Huang S."/>
            <person name="Zeng J."/>
        </authorList>
    </citation>
    <scope>NUCLEOTIDE SEQUENCE [LARGE SCALE GENOMIC DNA]</scope>
    <source>
        <strain evidence="4">cv. BLH2017</strain>
        <tissue evidence="3">Root</tissue>
    </source>
</reference>
<keyword evidence="1" id="KW-0175">Coiled coil</keyword>
<protein>
    <submittedName>
        <fullName evidence="3">Uncharacterized protein</fullName>
    </submittedName>
</protein>
<dbReference type="AlphaFoldDB" id="A0A200QXF6"/>
<evidence type="ECO:0000313" key="4">
    <source>
        <dbReference type="Proteomes" id="UP000195402"/>
    </source>
</evidence>